<gene>
    <name evidence="2" type="ORF">DPX39_100038600</name>
</gene>
<proteinExistence type="predicted"/>
<feature type="region of interest" description="Disordered" evidence="1">
    <location>
        <begin position="17"/>
        <end position="39"/>
    </location>
</feature>
<protein>
    <submittedName>
        <fullName evidence="2">Uncharacterized protein</fullName>
    </submittedName>
</protein>
<comment type="caution">
    <text evidence="2">The sequence shown here is derived from an EMBL/GenBank/DDBJ whole genome shotgun (WGS) entry which is preliminary data.</text>
</comment>
<evidence type="ECO:0000256" key="1">
    <source>
        <dbReference type="SAM" id="MobiDB-lite"/>
    </source>
</evidence>
<accession>A0A3L6L0Q2</accession>
<name>A0A3L6L0Q2_9TRYP</name>
<reference evidence="2" key="1">
    <citation type="submission" date="2018-09" db="EMBL/GenBank/DDBJ databases">
        <title>whole genome sequence of T. equiperdum IVM-t1 strain.</title>
        <authorList>
            <person name="Suganuma K."/>
        </authorList>
    </citation>
    <scope>NUCLEOTIDE SEQUENCE [LARGE SCALE GENOMIC DNA]</scope>
    <source>
        <strain evidence="2">IVM-t1</strain>
    </source>
</reference>
<organism evidence="2">
    <name type="scientific">Trypanosoma brucei equiperdum</name>
    <dbReference type="NCBI Taxonomy" id="630700"/>
    <lineage>
        <taxon>Eukaryota</taxon>
        <taxon>Discoba</taxon>
        <taxon>Euglenozoa</taxon>
        <taxon>Kinetoplastea</taxon>
        <taxon>Metakinetoplastina</taxon>
        <taxon>Trypanosomatida</taxon>
        <taxon>Trypanosomatidae</taxon>
        <taxon>Trypanosoma</taxon>
    </lineage>
</organism>
<sequence>MAKGRDSTAHMREFIKRLRARSNVSESPQPQEGEAPPRYARSAITGEVRVVGQKGPLTTSFPSPRRRLLSHVENITATTTSKPEEPLLPPALQIVPDAAEWEQNTGTKQQSCREKPVNPAAKSEPRHGAKKVSKSGNASDVLERHKKR</sequence>
<feature type="region of interest" description="Disordered" evidence="1">
    <location>
        <begin position="97"/>
        <end position="148"/>
    </location>
</feature>
<dbReference type="AlphaFoldDB" id="A0A3L6L0Q2"/>
<dbReference type="Proteomes" id="UP000266743">
    <property type="component" value="Chromosome 10"/>
</dbReference>
<dbReference type="EMBL" id="QSBY01000010">
    <property type="protein sequence ID" value="RHW69716.1"/>
    <property type="molecule type" value="Genomic_DNA"/>
</dbReference>
<evidence type="ECO:0000313" key="2">
    <source>
        <dbReference type="EMBL" id="RHW69716.1"/>
    </source>
</evidence>